<dbReference type="Gene3D" id="2.160.20.80">
    <property type="entry name" value="E3 ubiquitin-protein ligase SopA"/>
    <property type="match status" value="1"/>
</dbReference>
<reference evidence="2 4" key="1">
    <citation type="journal article" date="2015" name="Genome Announc.">
        <title>Complete Genome Sequence of Clavibacter michiganensis subsp. insidiosus R1-1 Using PacBio Single-Molecule Real-Time Technology.</title>
        <authorList>
            <person name="Lu Y."/>
            <person name="Samac D.A."/>
            <person name="Glazebrook J."/>
            <person name="Ishimaru C.A."/>
        </authorList>
    </citation>
    <scope>NUCLEOTIDE SEQUENCE [LARGE SCALE GENOMIC DNA]</scope>
    <source>
        <strain evidence="2 4">R1-1</strain>
    </source>
</reference>
<dbReference type="HOGENOM" id="CLU_033401_5_1_11"/>
<dbReference type="InterPro" id="IPR051082">
    <property type="entry name" value="Pentapeptide-BTB/POZ_domain"/>
</dbReference>
<evidence type="ECO:0000313" key="4">
    <source>
        <dbReference type="Proteomes" id="UP000032604"/>
    </source>
</evidence>
<dbReference type="OrthoDB" id="2579959at2"/>
<dbReference type="EMBL" id="QWEA01000109">
    <property type="protein sequence ID" value="RIJ43962.1"/>
    <property type="molecule type" value="Genomic_DNA"/>
</dbReference>
<dbReference type="AlphaFoldDB" id="A0A0D5CEG7"/>
<evidence type="ECO:0000256" key="1">
    <source>
        <dbReference type="SAM" id="MobiDB-lite"/>
    </source>
</evidence>
<evidence type="ECO:0000313" key="3">
    <source>
        <dbReference type="EMBL" id="RIJ43962.1"/>
    </source>
</evidence>
<name>A0A0D5CEG7_9MICO</name>
<dbReference type="Proteomes" id="UP000032604">
    <property type="component" value="Chromosome"/>
</dbReference>
<feature type="region of interest" description="Disordered" evidence="1">
    <location>
        <begin position="1"/>
        <end position="23"/>
    </location>
</feature>
<gene>
    <name evidence="3" type="ORF">DZF93_04615</name>
    <name evidence="2" type="ORF">VO01_01970</name>
</gene>
<organism evidence="2 4">
    <name type="scientific">Clavibacter michiganensis subsp. insidiosus</name>
    <dbReference type="NCBI Taxonomy" id="33014"/>
    <lineage>
        <taxon>Bacteria</taxon>
        <taxon>Bacillati</taxon>
        <taxon>Actinomycetota</taxon>
        <taxon>Actinomycetes</taxon>
        <taxon>Micrococcales</taxon>
        <taxon>Microbacteriaceae</taxon>
        <taxon>Clavibacter</taxon>
    </lineage>
</organism>
<dbReference type="PANTHER" id="PTHR14136">
    <property type="entry name" value="BTB_POZ DOMAIN-CONTAINING PROTEIN KCTD9"/>
    <property type="match status" value="1"/>
</dbReference>
<dbReference type="RefSeq" id="WP_045526480.1">
    <property type="nucleotide sequence ID" value="NZ_CP011043.1"/>
</dbReference>
<evidence type="ECO:0000313" key="5">
    <source>
        <dbReference type="Proteomes" id="UP000266634"/>
    </source>
</evidence>
<dbReference type="KEGG" id="cmh:VO01_01970"/>
<dbReference type="SUPFAM" id="SSF141571">
    <property type="entry name" value="Pentapeptide repeat-like"/>
    <property type="match status" value="1"/>
</dbReference>
<dbReference type="PANTHER" id="PTHR14136:SF17">
    <property type="entry name" value="BTB_POZ DOMAIN-CONTAINING PROTEIN KCTD9"/>
    <property type="match status" value="1"/>
</dbReference>
<sequence length="220" mass="23970">MAASTRILPPRISDPRLEGIADGDPSDLDAHATFERLRFADADLSDADLVDIGFEECALERIRLHEADLTAASLVDVLASRLDAPVLKAPRIRMRDVRLEGSRVGSAEFYDASLSSVHITDCRLGFVNLRGSKITDLLITDCAIEELDLRGTAGMRIAFARTTIGTLDLADSSLTHLDLRGAEIMDLDTPDGLRGAVLDSTQLMALGPVFARHFRVRVED</sequence>
<dbReference type="Proteomes" id="UP000266634">
    <property type="component" value="Unassembled WGS sequence"/>
</dbReference>
<dbReference type="PATRIC" id="fig|33014.5.peg.414"/>
<accession>A0A0D5CEG7</accession>
<reference evidence="3 5" key="2">
    <citation type="submission" date="2018-08" db="EMBL/GenBank/DDBJ databases">
        <title>Genome Sequence of Clavibacter michiganensis Subspecies type strains, and the Atypical Peach-Colored Strains Isolated from Tomato.</title>
        <authorList>
            <person name="Osdaghi E."/>
            <person name="Portier P."/>
            <person name="Briand M."/>
            <person name="Jacques M.-A."/>
        </authorList>
    </citation>
    <scope>NUCLEOTIDE SEQUENCE [LARGE SCALE GENOMIC DNA]</scope>
    <source>
        <strain evidence="3 5">CFBP 6488</strain>
    </source>
</reference>
<dbReference type="EMBL" id="CP011043">
    <property type="protein sequence ID" value="AJW78058.1"/>
    <property type="molecule type" value="Genomic_DNA"/>
</dbReference>
<evidence type="ECO:0000313" key="2">
    <source>
        <dbReference type="EMBL" id="AJW78058.1"/>
    </source>
</evidence>
<protein>
    <submittedName>
        <fullName evidence="3">Pentapeptide repeat-containing protein</fullName>
    </submittedName>
</protein>
<proteinExistence type="predicted"/>